<proteinExistence type="predicted"/>
<feature type="domain" description="Amine oxidase" evidence="1">
    <location>
        <begin position="25"/>
        <end position="478"/>
    </location>
</feature>
<dbReference type="Gene3D" id="3.90.660.10">
    <property type="match status" value="1"/>
</dbReference>
<dbReference type="PANTHER" id="PTHR10742">
    <property type="entry name" value="FLAVIN MONOAMINE OXIDASE"/>
    <property type="match status" value="1"/>
</dbReference>
<dbReference type="SUPFAM" id="SSF51905">
    <property type="entry name" value="FAD/NAD(P)-binding domain"/>
    <property type="match status" value="1"/>
</dbReference>
<dbReference type="InterPro" id="IPR002937">
    <property type="entry name" value="Amino_oxidase"/>
</dbReference>
<dbReference type="WBParaSite" id="Csp11.Scaffold629.g10424.t1">
    <property type="protein sequence ID" value="Csp11.Scaffold629.g10424.t1"/>
    <property type="gene ID" value="Csp11.Scaffold629.g10424"/>
</dbReference>
<dbReference type="Gene3D" id="3.50.50.60">
    <property type="entry name" value="FAD/NAD(P)-binding domain"/>
    <property type="match status" value="1"/>
</dbReference>
<dbReference type="AlphaFoldDB" id="A0A1I7TPA5"/>
<dbReference type="InterPro" id="IPR050281">
    <property type="entry name" value="Flavin_monoamine_oxidase"/>
</dbReference>
<name>A0A1I7TPA5_9PELO</name>
<dbReference type="PANTHER" id="PTHR10742:SF407">
    <property type="entry name" value="AMINE OXIDASE DOMAIN-CONTAINING PROTEIN"/>
    <property type="match status" value="1"/>
</dbReference>
<reference evidence="3" key="1">
    <citation type="submission" date="2016-11" db="UniProtKB">
        <authorList>
            <consortium name="WormBaseParasite"/>
        </authorList>
    </citation>
    <scope>IDENTIFICATION</scope>
</reference>
<dbReference type="STRING" id="1561998.A0A1I7TPA5"/>
<protein>
    <submittedName>
        <fullName evidence="3">Amino_oxidase domain-containing protein</fullName>
    </submittedName>
</protein>
<dbReference type="Proteomes" id="UP000095282">
    <property type="component" value="Unplaced"/>
</dbReference>
<evidence type="ECO:0000313" key="2">
    <source>
        <dbReference type="Proteomes" id="UP000095282"/>
    </source>
</evidence>
<dbReference type="SUPFAM" id="SSF54373">
    <property type="entry name" value="FAD-linked reductases, C-terminal domain"/>
    <property type="match status" value="1"/>
</dbReference>
<keyword evidence="2" id="KW-1185">Reference proteome</keyword>
<evidence type="ECO:0000259" key="1">
    <source>
        <dbReference type="Pfam" id="PF01593"/>
    </source>
</evidence>
<evidence type="ECO:0000313" key="3">
    <source>
        <dbReference type="WBParaSite" id="Csp11.Scaffold629.g10424.t1"/>
    </source>
</evidence>
<dbReference type="Pfam" id="PF01593">
    <property type="entry name" value="Amino_oxidase"/>
    <property type="match status" value="1"/>
</dbReference>
<dbReference type="GO" id="GO:0046592">
    <property type="term" value="F:polyamine oxidase activity"/>
    <property type="evidence" value="ECO:0007669"/>
    <property type="project" value="TreeGrafter"/>
</dbReference>
<dbReference type="InterPro" id="IPR036188">
    <property type="entry name" value="FAD/NAD-bd_sf"/>
</dbReference>
<accession>A0A1I7TPA5</accession>
<organism evidence="2 3">
    <name type="scientific">Caenorhabditis tropicalis</name>
    <dbReference type="NCBI Taxonomy" id="1561998"/>
    <lineage>
        <taxon>Eukaryota</taxon>
        <taxon>Metazoa</taxon>
        <taxon>Ecdysozoa</taxon>
        <taxon>Nematoda</taxon>
        <taxon>Chromadorea</taxon>
        <taxon>Rhabditida</taxon>
        <taxon>Rhabditina</taxon>
        <taxon>Rhabditomorpha</taxon>
        <taxon>Rhabditoidea</taxon>
        <taxon>Rhabditidae</taxon>
        <taxon>Peloderinae</taxon>
        <taxon>Caenorhabditis</taxon>
    </lineage>
</organism>
<sequence length="485" mass="55111">MFLLEFFLKYSTLQNISVAIVGAGFAGLRAAQRFEELDISYTLFEGSDRLGGRVYPFSYQNGYLQYGAEYVNGVNNEIYEIVKKNNLLSKTEIDEDGYETVVYGKEVNNKLYNIWDKFESSTNEKLERDGANKQISSQNVSQRIDFYFDAFLKTQKLSQSEQTIMENMNKLFKNQFQLEWSSPADDVSFENQNITEKRNLQLCLRNFDTWDSGVDSEATLNEYGFKTILDDLISKVPKTKIKMSSKVVNIDYSGNKVKILLSNGQSFLFDSVIVTSSLGYLKKNKNSMFTPSLPAQKSAAIDRFGFGNNMKVFLENDRPWWPRGMSTVQISGRIGSSGTGTSLEDDLMVFQPSLWAKNILVAWIAGNGPKEVSKLSDSQLITILNNHLTSNLKDVYTVSKIKKIYRHNWISDDFALGSYSYISIKTCQSNTEDIKLMRNPILINRRPIVCFAGEHTDSEMYQTVVGAARSGLQEADRINNYYSSL</sequence>